<dbReference type="Proteomes" id="UP000178606">
    <property type="component" value="Unassembled WGS sequence"/>
</dbReference>
<organism evidence="2 3">
    <name type="scientific">Handelsmanbacteria sp. (strain RIFCSPLOWO2_12_FULL_64_10)</name>
    <dbReference type="NCBI Taxonomy" id="1817868"/>
    <lineage>
        <taxon>Bacteria</taxon>
        <taxon>Candidatus Handelsmaniibacteriota</taxon>
    </lineage>
</organism>
<feature type="chain" id="PRO_5009523317" description="PorV/PorQ family protein" evidence="1">
    <location>
        <begin position="25"/>
        <end position="324"/>
    </location>
</feature>
<accession>A0A1F6CAN3</accession>
<reference evidence="2 3" key="1">
    <citation type="journal article" date="2016" name="Nat. Commun.">
        <title>Thousands of microbial genomes shed light on interconnected biogeochemical processes in an aquifer system.</title>
        <authorList>
            <person name="Anantharaman K."/>
            <person name="Brown C.T."/>
            <person name="Hug L.A."/>
            <person name="Sharon I."/>
            <person name="Castelle C.J."/>
            <person name="Probst A.J."/>
            <person name="Thomas B.C."/>
            <person name="Singh A."/>
            <person name="Wilkins M.J."/>
            <person name="Karaoz U."/>
            <person name="Brodie E.L."/>
            <person name="Williams K.H."/>
            <person name="Hubbard S.S."/>
            <person name="Banfield J.F."/>
        </authorList>
    </citation>
    <scope>NUCLEOTIDE SEQUENCE [LARGE SCALE GENOMIC DNA]</scope>
    <source>
        <strain evidence="3">RIFCSPLOWO2_12_FULL_64_10</strain>
    </source>
</reference>
<evidence type="ECO:0000256" key="1">
    <source>
        <dbReference type="SAM" id="SignalP"/>
    </source>
</evidence>
<evidence type="ECO:0000313" key="2">
    <source>
        <dbReference type="EMBL" id="OGG46061.1"/>
    </source>
</evidence>
<proteinExistence type="predicted"/>
<dbReference type="NCBIfam" id="NF033709">
    <property type="entry name" value="PorV_fam"/>
    <property type="match status" value="1"/>
</dbReference>
<gene>
    <name evidence="2" type="ORF">A3F84_01960</name>
</gene>
<dbReference type="EMBL" id="MFKF01000345">
    <property type="protein sequence ID" value="OGG46061.1"/>
    <property type="molecule type" value="Genomic_DNA"/>
</dbReference>
<dbReference type="AlphaFoldDB" id="A0A1F6CAN3"/>
<name>A0A1F6CAN3_HANXR</name>
<dbReference type="Gene3D" id="2.40.160.60">
    <property type="entry name" value="Outer membrane protein transport protein (OMPP1/FadL/TodX)"/>
    <property type="match status" value="1"/>
</dbReference>
<keyword evidence="1" id="KW-0732">Signal</keyword>
<evidence type="ECO:0008006" key="4">
    <source>
        <dbReference type="Google" id="ProtNLM"/>
    </source>
</evidence>
<protein>
    <recommendedName>
        <fullName evidence="4">PorV/PorQ family protein</fullName>
    </recommendedName>
</protein>
<evidence type="ECO:0000313" key="3">
    <source>
        <dbReference type="Proteomes" id="UP000178606"/>
    </source>
</evidence>
<feature type="signal peptide" evidence="1">
    <location>
        <begin position="1"/>
        <end position="24"/>
    </location>
</feature>
<comment type="caution">
    <text evidence="2">The sequence shown here is derived from an EMBL/GenBank/DDBJ whole genome shotgun (WGS) entry which is preliminary data.</text>
</comment>
<dbReference type="SUPFAM" id="SSF56935">
    <property type="entry name" value="Porins"/>
    <property type="match status" value="1"/>
</dbReference>
<sequence>MRKRLTIFFAAAAGLALFSSEAWAYRKVGVSGFNFLKISQGVRGVGMGDAVVAATTGIEAAYWNPAGLTAIQKLAFNFSYTRWFVDSALHAGAVGYRFGNQVLGLSLVTFNPKSTPVTTILQPKGTGERVAVNSGTVGLLYAVRFTDKFSFGTRLSYIWENLGKYGDVKAENNTVMVDFGTVFRTGFRSLRLAMSFKNFGPDNKMGQISPTLKLDRKFFMPLTFDIGIAAEVLGKRDGNGFMTLAIDNVYPIDYEQRVHVGAEVGIYKLLYLRGGYKWNYDVEGLAGGLGVKVSLGRYKTGFDFAYSQAKYFDSPIRGAMTLEF</sequence>